<evidence type="ECO:0000313" key="2">
    <source>
        <dbReference type="Proteomes" id="UP000476338"/>
    </source>
</evidence>
<evidence type="ECO:0008006" key="3">
    <source>
        <dbReference type="Google" id="ProtNLM"/>
    </source>
</evidence>
<accession>A0A6L5WJ76</accession>
<keyword evidence="2" id="KW-1185">Reference proteome</keyword>
<sequence length="248" mass="28363">MKFEILIPCGNPTALVWDENFSKTDKYEINKNLMNKFNFIEQVGFLNKIDGGIKLEMAGGETCLNAIRSAAFLEMSDNTNSCIVNSCGEDYQCGKFQNLIYISNKLNSINFKFLKDNQILVNLKEISHIVSFEKFSFKDDDEFKKFAFLELQKHGLTKFKACGFIICDDDLIFPAVYVRDVDTLFFESACGSGSLAVGIAKNLTKGINYCKLIQPSQKTIFVEIFKQNDNFDKFKLYGEVKIYDRKNF</sequence>
<dbReference type="Pfam" id="PF26317">
    <property type="entry name" value="CntK_N"/>
    <property type="match status" value="2"/>
</dbReference>
<organism evidence="1 2">
    <name type="scientific">Campylobacter portucalensis</name>
    <dbReference type="NCBI Taxonomy" id="2608384"/>
    <lineage>
        <taxon>Bacteria</taxon>
        <taxon>Pseudomonadati</taxon>
        <taxon>Campylobacterota</taxon>
        <taxon>Epsilonproteobacteria</taxon>
        <taxon>Campylobacterales</taxon>
        <taxon>Campylobacteraceae</taxon>
        <taxon>Campylobacter</taxon>
    </lineage>
</organism>
<name>A0A6L5WJ76_9BACT</name>
<reference evidence="1 2" key="2">
    <citation type="submission" date="2020-03" db="EMBL/GenBank/DDBJ databases">
        <title>Campylobacter portucalensis sp. nov., a new species of Campylobacter isolated from the reproductive tract of bulls.</title>
        <authorList>
            <person name="Silva M.F."/>
            <person name="Pereira G."/>
            <person name="Carneiro C."/>
            <person name="Hemphill A."/>
            <person name="Mateus L."/>
            <person name="Lopes-Da-Costa L."/>
            <person name="Silva E."/>
        </authorList>
    </citation>
    <scope>NUCLEOTIDE SEQUENCE [LARGE SCALE GENOMIC DNA]</scope>
    <source>
        <strain evidence="1 2">FMV-PI01</strain>
    </source>
</reference>
<dbReference type="Proteomes" id="UP000476338">
    <property type="component" value="Unassembled WGS sequence"/>
</dbReference>
<dbReference type="RefSeq" id="WP_154570054.1">
    <property type="nucleotide sequence ID" value="NZ_VWSJ01000002.1"/>
</dbReference>
<protein>
    <recommendedName>
        <fullName evidence="3">Diaminopimelate epimerase</fullName>
    </recommendedName>
</protein>
<comment type="caution">
    <text evidence="1">The sequence shown here is derived from an EMBL/GenBank/DDBJ whole genome shotgun (WGS) entry which is preliminary data.</text>
</comment>
<gene>
    <name evidence="1" type="ORF">F1B92_00980</name>
</gene>
<dbReference type="EMBL" id="VWSJ01000002">
    <property type="protein sequence ID" value="MSN95781.1"/>
    <property type="molecule type" value="Genomic_DNA"/>
</dbReference>
<dbReference type="InterPro" id="IPR058944">
    <property type="entry name" value="CntK-like"/>
</dbReference>
<proteinExistence type="predicted"/>
<evidence type="ECO:0000313" key="1">
    <source>
        <dbReference type="EMBL" id="MSN95781.1"/>
    </source>
</evidence>
<reference evidence="1 2" key="1">
    <citation type="submission" date="2019-09" db="EMBL/GenBank/DDBJ databases">
        <authorList>
            <person name="Silva M."/>
            <person name="Pereira G."/>
            <person name="Lopes-Da-Costa L."/>
            <person name="Silva E."/>
        </authorList>
    </citation>
    <scope>NUCLEOTIDE SEQUENCE [LARGE SCALE GENOMIC DNA]</scope>
    <source>
        <strain evidence="1 2">FMV-PI01</strain>
    </source>
</reference>
<dbReference type="AlphaFoldDB" id="A0A6L5WJ76"/>